<dbReference type="InterPro" id="IPR008893">
    <property type="entry name" value="WGR_domain"/>
</dbReference>
<evidence type="ECO:0000256" key="5">
    <source>
        <dbReference type="ARBA" id="ARBA00033987"/>
    </source>
</evidence>
<keyword evidence="2" id="KW-0328">Glycosyltransferase</keyword>
<evidence type="ECO:0000259" key="8">
    <source>
        <dbReference type="PROSITE" id="PS51977"/>
    </source>
</evidence>
<sequence length="277" mass="30026">MTSAGVSDDSAPAPKKAKKASAPPKPIPKLLYGQIDPIARDALSKDDTVTLALMIGADGARVDASLALVDIPTNTDKYYLLQAIQAGESYHVFARWGRTGTAGQSKLDGPFTAVEAQAAFDAKFLDKTGNTWATRAAFAAQAGKYDLLHVDYGAKNGGEWEYYMDDHIDDKPTGWHPYTEEGCNQTEMLWSTFQSNQSYQQRIVISGYFSYLVDLVHMTQTNVKTQKQRHIRRTFNGIVTASAAAHALPVPQVAATDAMTTATATDATDDATATETH</sequence>
<evidence type="ECO:0000256" key="3">
    <source>
        <dbReference type="ARBA" id="ARBA00022679"/>
    </source>
</evidence>
<accession>A0A1V9YFM1</accession>
<dbReference type="GO" id="GO:1990404">
    <property type="term" value="F:NAD+-protein mono-ADP-ribosyltransferase activity"/>
    <property type="evidence" value="ECO:0007669"/>
    <property type="project" value="TreeGrafter"/>
</dbReference>
<proteinExistence type="predicted"/>
<evidence type="ECO:0000256" key="6">
    <source>
        <dbReference type="SAM" id="MobiDB-lite"/>
    </source>
</evidence>
<dbReference type="Gene3D" id="2.20.140.10">
    <property type="entry name" value="WGR domain"/>
    <property type="match status" value="1"/>
</dbReference>
<comment type="catalytic activity">
    <reaction evidence="5">
        <text>NAD(+) + (ADP-D-ribosyl)n-acceptor = nicotinamide + (ADP-D-ribosyl)n+1-acceptor + H(+).</text>
        <dbReference type="EC" id="2.4.2.30"/>
    </reaction>
</comment>
<evidence type="ECO:0000256" key="2">
    <source>
        <dbReference type="ARBA" id="ARBA00022676"/>
    </source>
</evidence>
<dbReference type="PANTHER" id="PTHR10459:SF60">
    <property type="entry name" value="POLY [ADP-RIBOSE] POLYMERASE 2"/>
    <property type="match status" value="1"/>
</dbReference>
<gene>
    <name evidence="9" type="ORF">ACHHYP_13251</name>
</gene>
<evidence type="ECO:0000256" key="4">
    <source>
        <dbReference type="ARBA" id="ARBA00023027"/>
    </source>
</evidence>
<dbReference type="STRING" id="1202772.A0A1V9YFM1"/>
<dbReference type="SUPFAM" id="SSF117839">
    <property type="entry name" value="WWE domain"/>
    <property type="match status" value="1"/>
</dbReference>
<dbReference type="GO" id="GO:0070212">
    <property type="term" value="P:protein poly-ADP-ribosylation"/>
    <property type="evidence" value="ECO:0007669"/>
    <property type="project" value="TreeGrafter"/>
</dbReference>
<reference evidence="9 10" key="1">
    <citation type="journal article" date="2014" name="Genome Biol. Evol.">
        <title>The secreted proteins of Achlya hypogyna and Thraustotheca clavata identify the ancestral oomycete secretome and reveal gene acquisitions by horizontal gene transfer.</title>
        <authorList>
            <person name="Misner I."/>
            <person name="Blouin N."/>
            <person name="Leonard G."/>
            <person name="Richards T.A."/>
            <person name="Lane C.E."/>
        </authorList>
    </citation>
    <scope>NUCLEOTIDE SEQUENCE [LARGE SCALE GENOMIC DNA]</scope>
    <source>
        <strain evidence="9 10">ATCC 48635</strain>
    </source>
</reference>
<keyword evidence="10" id="KW-1185">Reference proteome</keyword>
<organism evidence="9 10">
    <name type="scientific">Achlya hypogyna</name>
    <name type="common">Oomycete</name>
    <name type="synonym">Protoachlya hypogyna</name>
    <dbReference type="NCBI Taxonomy" id="1202772"/>
    <lineage>
        <taxon>Eukaryota</taxon>
        <taxon>Sar</taxon>
        <taxon>Stramenopiles</taxon>
        <taxon>Oomycota</taxon>
        <taxon>Saprolegniomycetes</taxon>
        <taxon>Saprolegniales</taxon>
        <taxon>Achlyaceae</taxon>
        <taxon>Achlya</taxon>
    </lineage>
</organism>
<dbReference type="InterPro" id="IPR037197">
    <property type="entry name" value="WWE_dom_sf"/>
</dbReference>
<dbReference type="InterPro" id="IPR036930">
    <property type="entry name" value="WGR_dom_sf"/>
</dbReference>
<name>A0A1V9YFM1_ACHHY</name>
<dbReference type="EMBL" id="JNBR01001851">
    <property type="protein sequence ID" value="OQR84554.1"/>
    <property type="molecule type" value="Genomic_DNA"/>
</dbReference>
<evidence type="ECO:0000259" key="7">
    <source>
        <dbReference type="PROSITE" id="PS50918"/>
    </source>
</evidence>
<dbReference type="CDD" id="cd07997">
    <property type="entry name" value="WGR_PARP"/>
    <property type="match status" value="1"/>
</dbReference>
<evidence type="ECO:0000256" key="1">
    <source>
        <dbReference type="ARBA" id="ARBA00012020"/>
    </source>
</evidence>
<dbReference type="Pfam" id="PF02825">
    <property type="entry name" value="WWE"/>
    <property type="match status" value="1"/>
</dbReference>
<dbReference type="Gene3D" id="3.30.720.50">
    <property type="match status" value="1"/>
</dbReference>
<dbReference type="Proteomes" id="UP000243579">
    <property type="component" value="Unassembled WGS sequence"/>
</dbReference>
<feature type="domain" description="WGR" evidence="8">
    <location>
        <begin position="52"/>
        <end position="145"/>
    </location>
</feature>
<dbReference type="SMART" id="SM00773">
    <property type="entry name" value="WGR"/>
    <property type="match status" value="1"/>
</dbReference>
<dbReference type="SUPFAM" id="SSF142921">
    <property type="entry name" value="WGR domain-like"/>
    <property type="match status" value="1"/>
</dbReference>
<dbReference type="GO" id="GO:0003950">
    <property type="term" value="F:NAD+ poly-ADP-ribosyltransferase activity"/>
    <property type="evidence" value="ECO:0007669"/>
    <property type="project" value="UniProtKB-EC"/>
</dbReference>
<dbReference type="InterPro" id="IPR050800">
    <property type="entry name" value="ARTD/PARP"/>
</dbReference>
<evidence type="ECO:0000313" key="9">
    <source>
        <dbReference type="EMBL" id="OQR84554.1"/>
    </source>
</evidence>
<dbReference type="GO" id="GO:0005730">
    <property type="term" value="C:nucleolus"/>
    <property type="evidence" value="ECO:0007669"/>
    <property type="project" value="TreeGrafter"/>
</dbReference>
<dbReference type="PROSITE" id="PS50918">
    <property type="entry name" value="WWE"/>
    <property type="match status" value="1"/>
</dbReference>
<dbReference type="GO" id="GO:0006302">
    <property type="term" value="P:double-strand break repair"/>
    <property type="evidence" value="ECO:0007669"/>
    <property type="project" value="TreeGrafter"/>
</dbReference>
<dbReference type="InterPro" id="IPR004170">
    <property type="entry name" value="WWE_dom"/>
</dbReference>
<protein>
    <recommendedName>
        <fullName evidence="1">NAD(+) ADP-ribosyltransferase</fullName>
        <ecNumber evidence="1">2.4.2.30</ecNumber>
    </recommendedName>
</protein>
<keyword evidence="3" id="KW-0808">Transferase</keyword>
<dbReference type="AlphaFoldDB" id="A0A1V9YFM1"/>
<dbReference type="Pfam" id="PF05406">
    <property type="entry name" value="WGR"/>
    <property type="match status" value="1"/>
</dbReference>
<dbReference type="OrthoDB" id="70288at2759"/>
<dbReference type="PANTHER" id="PTHR10459">
    <property type="entry name" value="DNA LIGASE"/>
    <property type="match status" value="1"/>
</dbReference>
<dbReference type="EC" id="2.4.2.30" evidence="1"/>
<feature type="domain" description="WWE" evidence="7">
    <location>
        <begin position="146"/>
        <end position="233"/>
    </location>
</feature>
<evidence type="ECO:0000313" key="10">
    <source>
        <dbReference type="Proteomes" id="UP000243579"/>
    </source>
</evidence>
<feature type="region of interest" description="Disordered" evidence="6">
    <location>
        <begin position="1"/>
        <end position="25"/>
    </location>
</feature>
<keyword evidence="4" id="KW-0520">NAD</keyword>
<comment type="caution">
    <text evidence="9">The sequence shown here is derived from an EMBL/GenBank/DDBJ whole genome shotgun (WGS) entry which is preliminary data.</text>
</comment>
<dbReference type="PROSITE" id="PS51977">
    <property type="entry name" value="WGR"/>
    <property type="match status" value="1"/>
</dbReference>